<feature type="transmembrane region" description="Helical" evidence="1">
    <location>
        <begin position="66"/>
        <end position="91"/>
    </location>
</feature>
<keyword evidence="1" id="KW-0812">Transmembrane</keyword>
<gene>
    <name evidence="2" type="ORF">E1163_08405</name>
</gene>
<proteinExistence type="predicted"/>
<dbReference type="Proteomes" id="UP000798808">
    <property type="component" value="Unassembled WGS sequence"/>
</dbReference>
<keyword evidence="1" id="KW-0472">Membrane</keyword>
<protein>
    <submittedName>
        <fullName evidence="2">Uncharacterized protein</fullName>
    </submittedName>
</protein>
<dbReference type="RefSeq" id="WP_155170996.1">
    <property type="nucleotide sequence ID" value="NZ_BAAAFL010000012.1"/>
</dbReference>
<comment type="caution">
    <text evidence="2">The sequence shown here is derived from an EMBL/GenBank/DDBJ whole genome shotgun (WGS) entry which is preliminary data.</text>
</comment>
<organism evidence="2 3">
    <name type="scientific">Fulvivirga kasyanovii</name>
    <dbReference type="NCBI Taxonomy" id="396812"/>
    <lineage>
        <taxon>Bacteria</taxon>
        <taxon>Pseudomonadati</taxon>
        <taxon>Bacteroidota</taxon>
        <taxon>Cytophagia</taxon>
        <taxon>Cytophagales</taxon>
        <taxon>Fulvivirgaceae</taxon>
        <taxon>Fulvivirga</taxon>
    </lineage>
</organism>
<keyword evidence="3" id="KW-1185">Reference proteome</keyword>
<evidence type="ECO:0000313" key="2">
    <source>
        <dbReference type="EMBL" id="MTI24959.1"/>
    </source>
</evidence>
<keyword evidence="1" id="KW-1133">Transmembrane helix</keyword>
<reference evidence="2 3" key="1">
    <citation type="submission" date="2019-02" db="EMBL/GenBank/DDBJ databases">
        <authorList>
            <person name="Goldberg S.R."/>
            <person name="Haltli B.A."/>
            <person name="Correa H."/>
            <person name="Russell K.G."/>
        </authorList>
    </citation>
    <scope>NUCLEOTIDE SEQUENCE [LARGE SCALE GENOMIC DNA]</scope>
    <source>
        <strain evidence="2 3">JCM 16186</strain>
    </source>
</reference>
<name>A0ABW9RLH7_9BACT</name>
<dbReference type="EMBL" id="SMLW01000470">
    <property type="protein sequence ID" value="MTI24959.1"/>
    <property type="molecule type" value="Genomic_DNA"/>
</dbReference>
<evidence type="ECO:0000313" key="3">
    <source>
        <dbReference type="Proteomes" id="UP000798808"/>
    </source>
</evidence>
<accession>A0ABW9RLH7</accession>
<evidence type="ECO:0000256" key="1">
    <source>
        <dbReference type="SAM" id="Phobius"/>
    </source>
</evidence>
<sequence length="112" mass="13430">MEEKNKLQKSIFGKWWQAIRIWFYPIWLLYELSIRFYDYAIAVQNHFIEQQDHSFLHFGEMGTNTLAMVCGVSTFIICTAFLTVPSSFVLYKFFKIENLTNSQFEAKLKKYF</sequence>
<feature type="transmembrane region" description="Helical" evidence="1">
    <location>
        <begin position="21"/>
        <end position="37"/>
    </location>
</feature>